<keyword evidence="3" id="KW-0489">Methyltransferase</keyword>
<evidence type="ECO:0000256" key="8">
    <source>
        <dbReference type="SAM" id="Phobius"/>
    </source>
</evidence>
<dbReference type="EC" id="2.1.1.103" evidence="5"/>
<evidence type="ECO:0000256" key="5">
    <source>
        <dbReference type="ARBA" id="ARBA00035674"/>
    </source>
</evidence>
<dbReference type="AlphaFoldDB" id="A0AAN7IB58"/>
<dbReference type="InterPro" id="IPR029063">
    <property type="entry name" value="SAM-dependent_MTases_sf"/>
</dbReference>
<dbReference type="GO" id="GO:0000234">
    <property type="term" value="F:phosphoethanolamine N-methyltransferase activity"/>
    <property type="evidence" value="ECO:0007669"/>
    <property type="project" value="UniProtKB-EC"/>
</dbReference>
<evidence type="ECO:0000313" key="10">
    <source>
        <dbReference type="Proteomes" id="UP001324115"/>
    </source>
</evidence>
<evidence type="ECO:0000256" key="7">
    <source>
        <dbReference type="ARBA" id="ARBA00047841"/>
    </source>
</evidence>
<protein>
    <recommendedName>
        <fullName evidence="5">phosphoethanolamine N-methyltransferase</fullName>
        <ecNumber evidence="5">2.1.1.103</ecNumber>
    </recommendedName>
</protein>
<comment type="caution">
    <text evidence="9">The sequence shown here is derived from an EMBL/GenBank/DDBJ whole genome shotgun (WGS) entry which is preliminary data.</text>
</comment>
<name>A0AAN7IB58_QUERU</name>
<evidence type="ECO:0000256" key="2">
    <source>
        <dbReference type="ARBA" id="ARBA00005189"/>
    </source>
</evidence>
<dbReference type="EMBL" id="JAXUIC010000010">
    <property type="protein sequence ID" value="KAK4567516.1"/>
    <property type="molecule type" value="Genomic_DNA"/>
</dbReference>
<dbReference type="PANTHER" id="PTHR44307">
    <property type="entry name" value="PHOSPHOETHANOLAMINE METHYLTRANSFERASE"/>
    <property type="match status" value="1"/>
</dbReference>
<comment type="pathway">
    <text evidence="1">Phospholipid metabolism; phosphatidylcholine biosynthesis.</text>
</comment>
<gene>
    <name evidence="9" type="ORF">RGQ29_003337</name>
</gene>
<keyword evidence="8" id="KW-0472">Membrane</keyword>
<dbReference type="Gene3D" id="3.40.50.150">
    <property type="entry name" value="Vaccinia Virus protein VP39"/>
    <property type="match status" value="1"/>
</dbReference>
<keyword evidence="8" id="KW-0812">Transmembrane</keyword>
<comment type="pathway">
    <text evidence="2">Lipid metabolism.</text>
</comment>
<comment type="catalytic activity">
    <reaction evidence="7">
        <text>N-methylethanolamine phosphate + S-adenosyl-L-methionine = N,N-dimethylethanolamine phosphate + S-adenosyl-L-homocysteine + H(+)</text>
        <dbReference type="Rhea" id="RHEA:25321"/>
        <dbReference type="ChEBI" id="CHEBI:15378"/>
        <dbReference type="ChEBI" id="CHEBI:57781"/>
        <dbReference type="ChEBI" id="CHEBI:57856"/>
        <dbReference type="ChEBI" id="CHEBI:58641"/>
        <dbReference type="ChEBI" id="CHEBI:59789"/>
        <dbReference type="EC" id="2.1.1.103"/>
    </reaction>
    <physiologicalReaction direction="left-to-right" evidence="7">
        <dbReference type="Rhea" id="RHEA:25322"/>
    </physiologicalReaction>
</comment>
<keyword evidence="8" id="KW-1133">Transmembrane helix</keyword>
<evidence type="ECO:0000313" key="9">
    <source>
        <dbReference type="EMBL" id="KAK4567516.1"/>
    </source>
</evidence>
<accession>A0AAN7IB58</accession>
<evidence type="ECO:0000256" key="6">
    <source>
        <dbReference type="ARBA" id="ARBA00047619"/>
    </source>
</evidence>
<dbReference type="Proteomes" id="UP001324115">
    <property type="component" value="Unassembled WGS sequence"/>
</dbReference>
<keyword evidence="4" id="KW-0808">Transferase</keyword>
<organism evidence="9 10">
    <name type="scientific">Quercus rubra</name>
    <name type="common">Northern red oak</name>
    <name type="synonym">Quercus borealis</name>
    <dbReference type="NCBI Taxonomy" id="3512"/>
    <lineage>
        <taxon>Eukaryota</taxon>
        <taxon>Viridiplantae</taxon>
        <taxon>Streptophyta</taxon>
        <taxon>Embryophyta</taxon>
        <taxon>Tracheophyta</taxon>
        <taxon>Spermatophyta</taxon>
        <taxon>Magnoliopsida</taxon>
        <taxon>eudicotyledons</taxon>
        <taxon>Gunneridae</taxon>
        <taxon>Pentapetalae</taxon>
        <taxon>rosids</taxon>
        <taxon>fabids</taxon>
        <taxon>Fagales</taxon>
        <taxon>Fagaceae</taxon>
        <taxon>Quercus</taxon>
    </lineage>
</organism>
<reference evidence="9 10" key="1">
    <citation type="journal article" date="2023" name="G3 (Bethesda)">
        <title>A haplotype-resolved chromosome-scale genome for Quercus rubra L. provides insights into the genetics of adaptive traits for red oak species.</title>
        <authorList>
            <person name="Kapoor B."/>
            <person name="Jenkins J."/>
            <person name="Schmutz J."/>
            <person name="Zhebentyayeva T."/>
            <person name="Kuelheim C."/>
            <person name="Coggeshall M."/>
            <person name="Heim C."/>
            <person name="Lasky J.R."/>
            <person name="Leites L."/>
            <person name="Islam-Faridi N."/>
            <person name="Romero-Severson J."/>
            <person name="DeLeo V.L."/>
            <person name="Lucas S.M."/>
            <person name="Lazic D."/>
            <person name="Gailing O."/>
            <person name="Carlson J."/>
            <person name="Staton M."/>
        </authorList>
    </citation>
    <scope>NUCLEOTIDE SEQUENCE [LARGE SCALE GENOMIC DNA]</scope>
    <source>
        <strain evidence="9">Pseudo-F2</strain>
    </source>
</reference>
<comment type="catalytic activity">
    <reaction evidence="6">
        <text>N,N-dimethylethanolamine phosphate + S-adenosyl-L-methionine = phosphocholine + S-adenosyl-L-homocysteine + H(+)</text>
        <dbReference type="Rhea" id="RHEA:25325"/>
        <dbReference type="ChEBI" id="CHEBI:15378"/>
        <dbReference type="ChEBI" id="CHEBI:57856"/>
        <dbReference type="ChEBI" id="CHEBI:58641"/>
        <dbReference type="ChEBI" id="CHEBI:59789"/>
        <dbReference type="ChEBI" id="CHEBI:295975"/>
        <dbReference type="EC" id="2.1.1.103"/>
    </reaction>
    <physiologicalReaction direction="left-to-right" evidence="6">
        <dbReference type="Rhea" id="RHEA:25326"/>
    </physiologicalReaction>
</comment>
<dbReference type="PANTHER" id="PTHR44307:SF2">
    <property type="entry name" value="PHOSPHOETHANOLAMINE METHYLTRANSFERASE ISOFORM X1"/>
    <property type="match status" value="1"/>
</dbReference>
<evidence type="ECO:0000256" key="1">
    <source>
        <dbReference type="ARBA" id="ARBA00004969"/>
    </source>
</evidence>
<feature type="transmembrane region" description="Helical" evidence="8">
    <location>
        <begin position="46"/>
        <end position="70"/>
    </location>
</feature>
<keyword evidence="10" id="KW-1185">Reference proteome</keyword>
<proteinExistence type="predicted"/>
<evidence type="ECO:0000256" key="3">
    <source>
        <dbReference type="ARBA" id="ARBA00022603"/>
    </source>
</evidence>
<evidence type="ECO:0000256" key="4">
    <source>
        <dbReference type="ARBA" id="ARBA00022679"/>
    </source>
</evidence>
<dbReference type="GO" id="GO:0032259">
    <property type="term" value="P:methylation"/>
    <property type="evidence" value="ECO:0007669"/>
    <property type="project" value="UniProtKB-KW"/>
</dbReference>
<sequence length="78" mass="9021">MSATIQGEEREVQKNYWNEHSADLTIEAMMLDSKASDLDKEERPEVIIIAYSLLSLIIMHFRTHILGLAYTPFLVDHM</sequence>